<evidence type="ECO:0000256" key="6">
    <source>
        <dbReference type="ARBA" id="ARBA00023295"/>
    </source>
</evidence>
<keyword evidence="4 8" id="KW-0732">Signal</keyword>
<dbReference type="EC" id="3.2.1.22" evidence="3 7"/>
<evidence type="ECO:0000256" key="7">
    <source>
        <dbReference type="RuleBase" id="RU361168"/>
    </source>
</evidence>
<evidence type="ECO:0000256" key="4">
    <source>
        <dbReference type="ARBA" id="ARBA00022729"/>
    </source>
</evidence>
<feature type="signal peptide" evidence="8">
    <location>
        <begin position="1"/>
        <end position="18"/>
    </location>
</feature>
<evidence type="ECO:0000256" key="8">
    <source>
        <dbReference type="SAM" id="SignalP"/>
    </source>
</evidence>
<dbReference type="Proteomes" id="UP000663193">
    <property type="component" value="Chromosome 20"/>
</dbReference>
<dbReference type="KEGG" id="pno:SNOG_14799"/>
<sequence>MAASKLLAVACLANLAAGRLVRSDRPPMGWNSYNSWNCLPSEERIKESTEGLISMGLDKLGYDFITVDCGWNSKYRDSEGRMQWNTTLFPSGGKALGDYIHERGLSFGLYSGAGYLQCGSTEIPASLGFEKLDAESFAEWGGDSLKYDNCYATSNTTMVDSSSVESQSPARFQHMGAELDAVDRDIEYYICQWGIGVDVGKWASELGTTWRMSNDIYNAWRSIWRITNQIVPYFRHTKVGAFADMDMLIVGLNALSAEEERFHFGMWAINKSPLIMGAALDPGRLSNVSLQIMSNAEVIAVNQDSLAKQAQLIIRATEEEWDVWQGELSGARQILGIANWKNDSQSIQVDLAALGIGSAQARDLWAEKDQGVVSGSQNLTLAGHELRLWLLSNITAASPLKATAYYNATLATTSGSARVNTCPLGTCLPTGAKIENIGLGGSVTFENVSAQSAGKKLVGVDFVNYDYAFTTAWGLGDNIRNMTIAVNGQKAKRWAFPLSGGNWNESGRLLVEADGFIQGEQNVLTFAGYGNGTAPDLVGFEVLESSP</sequence>
<evidence type="ECO:0000256" key="2">
    <source>
        <dbReference type="ARBA" id="ARBA00009743"/>
    </source>
</evidence>
<keyword evidence="7" id="KW-1015">Disulfide bond</keyword>
<dbReference type="PANTHER" id="PTHR11452">
    <property type="entry name" value="ALPHA-GALACTOSIDASE/ALPHA-N-ACETYLGALACTOSAMINIDASE"/>
    <property type="match status" value="1"/>
</dbReference>
<keyword evidence="11" id="KW-1185">Reference proteome</keyword>
<dbReference type="InterPro" id="IPR013780">
    <property type="entry name" value="Glyco_hydro_b"/>
</dbReference>
<dbReference type="InterPro" id="IPR013785">
    <property type="entry name" value="Aldolase_TIM"/>
</dbReference>
<dbReference type="InterPro" id="IPR041233">
    <property type="entry name" value="Melibiase_C"/>
</dbReference>
<dbReference type="OrthoDB" id="5795902at2759"/>
<evidence type="ECO:0000313" key="10">
    <source>
        <dbReference type="EMBL" id="QRD06237.1"/>
    </source>
</evidence>
<dbReference type="PANTHER" id="PTHR11452:SF75">
    <property type="entry name" value="ALPHA-GALACTOSIDASE MEL1"/>
    <property type="match status" value="1"/>
</dbReference>
<proteinExistence type="inferred from homology"/>
<dbReference type="PRINTS" id="PR00740">
    <property type="entry name" value="GLHYDRLASE27"/>
</dbReference>
<keyword evidence="5 7" id="KW-0378">Hydrolase</keyword>
<evidence type="ECO:0000256" key="3">
    <source>
        <dbReference type="ARBA" id="ARBA00012755"/>
    </source>
</evidence>
<dbReference type="AlphaFoldDB" id="A0A7U2IAE9"/>
<comment type="catalytic activity">
    <reaction evidence="1 7">
        <text>Hydrolysis of terminal, non-reducing alpha-D-galactose residues in alpha-D-galactosides, including galactose oligosaccharides, galactomannans and galactolipids.</text>
        <dbReference type="EC" id="3.2.1.22"/>
    </reaction>
</comment>
<dbReference type="SUPFAM" id="SSF51011">
    <property type="entry name" value="Glycosyl hydrolase domain"/>
    <property type="match status" value="1"/>
</dbReference>
<dbReference type="GO" id="GO:0005975">
    <property type="term" value="P:carbohydrate metabolic process"/>
    <property type="evidence" value="ECO:0007669"/>
    <property type="project" value="InterPro"/>
</dbReference>
<evidence type="ECO:0000256" key="5">
    <source>
        <dbReference type="ARBA" id="ARBA00022801"/>
    </source>
</evidence>
<gene>
    <name evidence="10" type="ORF">JI435_147990</name>
</gene>
<dbReference type="InterPro" id="IPR002241">
    <property type="entry name" value="Glyco_hydro_27"/>
</dbReference>
<feature type="domain" description="Alpha galactosidase C-terminal" evidence="9">
    <location>
        <begin position="319"/>
        <end position="391"/>
    </location>
</feature>
<comment type="similarity">
    <text evidence="2 7">Belongs to the glycosyl hydrolase 27 family.</text>
</comment>
<evidence type="ECO:0000256" key="1">
    <source>
        <dbReference type="ARBA" id="ARBA00001255"/>
    </source>
</evidence>
<dbReference type="Gene3D" id="2.60.40.1180">
    <property type="entry name" value="Golgi alpha-mannosidase II"/>
    <property type="match status" value="1"/>
</dbReference>
<evidence type="ECO:0000313" key="11">
    <source>
        <dbReference type="Proteomes" id="UP000663193"/>
    </source>
</evidence>
<dbReference type="FunFam" id="3.20.20.70:FF:000197">
    <property type="entry name" value="Alpha-galactosidase"/>
    <property type="match status" value="1"/>
</dbReference>
<protein>
    <recommendedName>
        <fullName evidence="3 7">Alpha-galactosidase</fullName>
        <ecNumber evidence="3 7">3.2.1.22</ecNumber>
    </recommendedName>
    <alternativeName>
        <fullName evidence="7">Melibiase</fullName>
    </alternativeName>
</protein>
<dbReference type="EMBL" id="CP069042">
    <property type="protein sequence ID" value="QRD06237.1"/>
    <property type="molecule type" value="Genomic_DNA"/>
</dbReference>
<dbReference type="VEuPathDB" id="FungiDB:JI435_147990"/>
<dbReference type="Gene3D" id="2.60.120.260">
    <property type="entry name" value="Galactose-binding domain-like"/>
    <property type="match status" value="1"/>
</dbReference>
<organism evidence="10 11">
    <name type="scientific">Phaeosphaeria nodorum (strain SN15 / ATCC MYA-4574 / FGSC 10173)</name>
    <name type="common">Glume blotch fungus</name>
    <name type="synonym">Parastagonospora nodorum</name>
    <dbReference type="NCBI Taxonomy" id="321614"/>
    <lineage>
        <taxon>Eukaryota</taxon>
        <taxon>Fungi</taxon>
        <taxon>Dikarya</taxon>
        <taxon>Ascomycota</taxon>
        <taxon>Pezizomycotina</taxon>
        <taxon>Dothideomycetes</taxon>
        <taxon>Pleosporomycetidae</taxon>
        <taxon>Pleosporales</taxon>
        <taxon>Pleosporineae</taxon>
        <taxon>Phaeosphaeriaceae</taxon>
        <taxon>Parastagonospora</taxon>
    </lineage>
</organism>
<evidence type="ECO:0000259" key="9">
    <source>
        <dbReference type="Pfam" id="PF17801"/>
    </source>
</evidence>
<dbReference type="CDD" id="cd14792">
    <property type="entry name" value="GH27"/>
    <property type="match status" value="1"/>
</dbReference>
<accession>A0A7U2IAE9</accession>
<dbReference type="CDD" id="cd04081">
    <property type="entry name" value="CBM35_galactosidase-like"/>
    <property type="match status" value="1"/>
</dbReference>
<dbReference type="InterPro" id="IPR017853">
    <property type="entry name" value="GH"/>
</dbReference>
<dbReference type="Pfam" id="PF17801">
    <property type="entry name" value="Melibiase_C"/>
    <property type="match status" value="1"/>
</dbReference>
<dbReference type="SUPFAM" id="SSF51445">
    <property type="entry name" value="(Trans)glycosidases"/>
    <property type="match status" value="1"/>
</dbReference>
<feature type="chain" id="PRO_5034428213" description="Alpha-galactosidase" evidence="8">
    <location>
        <begin position="19"/>
        <end position="547"/>
    </location>
</feature>
<keyword evidence="6 7" id="KW-0326">Glycosidase</keyword>
<dbReference type="Gene3D" id="3.20.20.70">
    <property type="entry name" value="Aldolase class I"/>
    <property type="match status" value="1"/>
</dbReference>
<dbReference type="GO" id="GO:0004557">
    <property type="term" value="F:alpha-galactosidase activity"/>
    <property type="evidence" value="ECO:0007669"/>
    <property type="project" value="UniProtKB-EC"/>
</dbReference>
<name>A0A7U2IAE9_PHANO</name>
<dbReference type="RefSeq" id="XP_001804977.1">
    <property type="nucleotide sequence ID" value="XM_001804925.1"/>
</dbReference>
<reference evidence="11" key="1">
    <citation type="journal article" date="2021" name="BMC Genomics">
        <title>Chromosome-level genome assembly and manually-curated proteome of model necrotroph Parastagonospora nodorum Sn15 reveals a genome-wide trove of candidate effector homologs, and redundancy of virulence-related functions within an accessory chromosome.</title>
        <authorList>
            <person name="Bertazzoni S."/>
            <person name="Jones D.A.B."/>
            <person name="Phan H.T."/>
            <person name="Tan K.-C."/>
            <person name="Hane J.K."/>
        </authorList>
    </citation>
    <scope>NUCLEOTIDE SEQUENCE [LARGE SCALE GENOMIC DNA]</scope>
    <source>
        <strain evidence="11">SN15 / ATCC MYA-4574 / FGSC 10173)</strain>
    </source>
</reference>
<dbReference type="Pfam" id="PF16499">
    <property type="entry name" value="Melibiase_2"/>
    <property type="match status" value="1"/>
</dbReference>